<protein>
    <recommendedName>
        <fullName evidence="4">DUF998 domain-containing protein</fullName>
    </recommendedName>
</protein>
<keyword evidence="3" id="KW-1185">Reference proteome</keyword>
<evidence type="ECO:0008006" key="4">
    <source>
        <dbReference type="Google" id="ProtNLM"/>
    </source>
</evidence>
<proteinExistence type="predicted"/>
<evidence type="ECO:0000313" key="3">
    <source>
        <dbReference type="Proteomes" id="UP000221011"/>
    </source>
</evidence>
<feature type="transmembrane region" description="Helical" evidence="1">
    <location>
        <begin position="172"/>
        <end position="193"/>
    </location>
</feature>
<keyword evidence="1" id="KW-0472">Membrane</keyword>
<keyword evidence="1" id="KW-1133">Transmembrane helix</keyword>
<gene>
    <name evidence="2" type="ORF">KY5_2245c</name>
</gene>
<dbReference type="InterPro" id="IPR009339">
    <property type="entry name" value="DUF998"/>
</dbReference>
<reference evidence="2 3" key="1">
    <citation type="submission" date="2017-08" db="EMBL/GenBank/DDBJ databases">
        <title>Complete Genome Sequence of Streptomyces formicae KY5, the formicamycin producer.</title>
        <authorList>
            <person name="Holmes N.A."/>
            <person name="Devine R."/>
            <person name="Qin Z."/>
            <person name="Seipke R.F."/>
            <person name="Wilkinson B."/>
            <person name="Hutchings M.I."/>
        </authorList>
    </citation>
    <scope>NUCLEOTIDE SEQUENCE [LARGE SCALE GENOMIC DNA]</scope>
    <source>
        <strain evidence="2 3">KY5</strain>
    </source>
</reference>
<keyword evidence="1" id="KW-0812">Transmembrane</keyword>
<evidence type="ECO:0000313" key="2">
    <source>
        <dbReference type="EMBL" id="ATL27263.1"/>
    </source>
</evidence>
<dbReference type="KEGG" id="sfk:KY5_2245c"/>
<feature type="transmembrane region" description="Helical" evidence="1">
    <location>
        <begin position="20"/>
        <end position="44"/>
    </location>
</feature>
<feature type="transmembrane region" description="Helical" evidence="1">
    <location>
        <begin position="64"/>
        <end position="85"/>
    </location>
</feature>
<dbReference type="EMBL" id="CP022685">
    <property type="protein sequence ID" value="ATL27263.1"/>
    <property type="molecule type" value="Genomic_DNA"/>
</dbReference>
<dbReference type="AlphaFoldDB" id="A0A291Q6Z5"/>
<sequence length="246" mass="25304">MSPRKQPRDTPRARPAVRSVALLLLLGALAYSTWLLEVFLPTGLSPLSSYVSELAAEDQPYGTFFRTADLLGGLFVLLGAAAALIRLPHRGLTTAGWAGLVLFGAATVADSRLPLSCAPAADAACVARERAGDVPWTHAAHAFSSSIAIVGALVGMVLLTVVARRRADALPLLARTGPAVVAVELAATVWTLASVAAFDAGHGTWGLGVAQRLQLLSIAVWIALLACSLPATAAARGSTGAAVRRG</sequence>
<dbReference type="RefSeq" id="WP_098242115.1">
    <property type="nucleotide sequence ID" value="NZ_CP022685.1"/>
</dbReference>
<dbReference type="Pfam" id="PF06197">
    <property type="entry name" value="DUF998"/>
    <property type="match status" value="1"/>
</dbReference>
<dbReference type="Proteomes" id="UP000221011">
    <property type="component" value="Chromosome"/>
</dbReference>
<feature type="transmembrane region" description="Helical" evidence="1">
    <location>
        <begin position="92"/>
        <end position="109"/>
    </location>
</feature>
<feature type="transmembrane region" description="Helical" evidence="1">
    <location>
        <begin position="142"/>
        <end position="163"/>
    </location>
</feature>
<name>A0A291Q6Z5_9ACTN</name>
<accession>A0A291Q6Z5</accession>
<feature type="transmembrane region" description="Helical" evidence="1">
    <location>
        <begin position="213"/>
        <end position="235"/>
    </location>
</feature>
<organism evidence="2 3">
    <name type="scientific">Streptomyces formicae</name>
    <dbReference type="NCBI Taxonomy" id="1616117"/>
    <lineage>
        <taxon>Bacteria</taxon>
        <taxon>Bacillati</taxon>
        <taxon>Actinomycetota</taxon>
        <taxon>Actinomycetes</taxon>
        <taxon>Kitasatosporales</taxon>
        <taxon>Streptomycetaceae</taxon>
        <taxon>Streptomyces</taxon>
    </lineage>
</organism>
<evidence type="ECO:0000256" key="1">
    <source>
        <dbReference type="SAM" id="Phobius"/>
    </source>
</evidence>